<keyword evidence="2" id="KW-0812">Transmembrane</keyword>
<keyword evidence="4" id="KW-1185">Reference proteome</keyword>
<evidence type="ECO:0000313" key="4">
    <source>
        <dbReference type="Proteomes" id="UP001182556"/>
    </source>
</evidence>
<accession>A0AAD9CTK0</accession>
<feature type="compositionally biased region" description="Basic and acidic residues" evidence="1">
    <location>
        <begin position="8"/>
        <end position="26"/>
    </location>
</feature>
<dbReference type="Proteomes" id="UP001182556">
    <property type="component" value="Unassembled WGS sequence"/>
</dbReference>
<gene>
    <name evidence="3" type="ORF">DB88DRAFT_95946</name>
</gene>
<organism evidence="3 4">
    <name type="scientific">Papiliotrema laurentii</name>
    <name type="common">Cryptococcus laurentii</name>
    <dbReference type="NCBI Taxonomy" id="5418"/>
    <lineage>
        <taxon>Eukaryota</taxon>
        <taxon>Fungi</taxon>
        <taxon>Dikarya</taxon>
        <taxon>Basidiomycota</taxon>
        <taxon>Agaricomycotina</taxon>
        <taxon>Tremellomycetes</taxon>
        <taxon>Tremellales</taxon>
        <taxon>Rhynchogastremaceae</taxon>
        <taxon>Papiliotrema</taxon>
    </lineage>
</organism>
<comment type="caution">
    <text evidence="3">The sequence shown here is derived from an EMBL/GenBank/DDBJ whole genome shotgun (WGS) entry which is preliminary data.</text>
</comment>
<dbReference type="EMBL" id="JAODAN010000011">
    <property type="protein sequence ID" value="KAK1921277.1"/>
    <property type="molecule type" value="Genomic_DNA"/>
</dbReference>
<feature type="region of interest" description="Disordered" evidence="1">
    <location>
        <begin position="1"/>
        <end position="48"/>
    </location>
</feature>
<keyword evidence="2" id="KW-1133">Transmembrane helix</keyword>
<protein>
    <submittedName>
        <fullName evidence="3">Uncharacterized protein</fullName>
    </submittedName>
</protein>
<proteinExistence type="predicted"/>
<keyword evidence="2" id="KW-0472">Membrane</keyword>
<dbReference type="AlphaFoldDB" id="A0AAD9CTK0"/>
<evidence type="ECO:0000256" key="2">
    <source>
        <dbReference type="SAM" id="Phobius"/>
    </source>
</evidence>
<evidence type="ECO:0000256" key="1">
    <source>
        <dbReference type="SAM" id="MobiDB-lite"/>
    </source>
</evidence>
<sequence length="623" mass="67262">MSAHSVGRGRDKGKGKARAEPTERDPLLPSTSTTPAGPYPDETRPPTRRSRIRSILSTVAIILFSLILSLALFFALLAHSFQPSRSELKELPTTAFAYSGPDNVQVLNVTDGGIFVNVSIRCGINADAALGLSSPDQGQKANATRPGARGTGARWWESLRQWSAYRVLDRLPEKAVQITTQEPIYVFPEHFDTLPLLKVTVLEPILVPLVTRVRPGTPWLQPLSFTVAVRPIASTGQLWEFVQQAWAQGEAQVVLGIAQAIAEVPADSWWAKYARTRQKDLAFELAVPVPRLPGLPPPGRPLNLSELVHLDAYSFSTAAGHALSITARASLPNPIQTAAVMPFNVPFSIALSDGSRMAEVITSPVQLLPAKPVNLTISGQIQATLSGRSGPGSALSQFLQKYLHGLDNAIIVRGLSHVPSFARNANAPPDWLLASMPTLALPLTFPGPRPPPRIIRTVSIEQWRLAERGGKMRVSGTIVAGVQLPDEMHDVDVNVVEVLPNVLVYDGPADDGDADPGNPPLRAFGHIHPDEFLNAETESSSDPSNPYLMTVRAPFSDIPLDVLPGRDKVLSDFVSKVVFKGGAQAGVKGTASVRVEINGIDGRLRLDDLPVQGEFWVGRQRGL</sequence>
<feature type="transmembrane region" description="Helical" evidence="2">
    <location>
        <begin position="54"/>
        <end position="78"/>
    </location>
</feature>
<evidence type="ECO:0000313" key="3">
    <source>
        <dbReference type="EMBL" id="KAK1921277.1"/>
    </source>
</evidence>
<reference evidence="3" key="1">
    <citation type="submission" date="2023-02" db="EMBL/GenBank/DDBJ databases">
        <title>Identification and recombinant expression of a fungal hydrolase from Papiliotrema laurentii that hydrolyzes apple cutin and clears colloidal polyester polyurethane.</title>
        <authorList>
            <consortium name="DOE Joint Genome Institute"/>
            <person name="Roman V.A."/>
            <person name="Bojanowski C."/>
            <person name="Crable B.R."/>
            <person name="Wagner D.N."/>
            <person name="Hung C.S."/>
            <person name="Nadeau L.J."/>
            <person name="Schratz L."/>
            <person name="Haridas S."/>
            <person name="Pangilinan J."/>
            <person name="Lipzen A."/>
            <person name="Na H."/>
            <person name="Yan M."/>
            <person name="Ng V."/>
            <person name="Grigoriev I.V."/>
            <person name="Spatafora J.W."/>
            <person name="Barlow D."/>
            <person name="Biffinger J."/>
            <person name="Kelley-Loughnane N."/>
            <person name="Varaljay V.A."/>
            <person name="Crookes-Goodson W.J."/>
        </authorList>
    </citation>
    <scope>NUCLEOTIDE SEQUENCE</scope>
    <source>
        <strain evidence="3">5307AH</strain>
    </source>
</reference>
<name>A0AAD9CTK0_PAPLA</name>